<keyword evidence="2" id="KW-0472">Membrane</keyword>
<gene>
    <name evidence="3" type="ORF">FXF65_35010</name>
</gene>
<evidence type="ECO:0000256" key="2">
    <source>
        <dbReference type="SAM" id="Phobius"/>
    </source>
</evidence>
<protein>
    <recommendedName>
        <fullName evidence="5">DUF4190 domain-containing protein</fullName>
    </recommendedName>
</protein>
<keyword evidence="2" id="KW-0812">Transmembrane</keyword>
<proteinExistence type="predicted"/>
<evidence type="ECO:0000256" key="1">
    <source>
        <dbReference type="SAM" id="MobiDB-lite"/>
    </source>
</evidence>
<dbReference type="AlphaFoldDB" id="A0A5D0TVU3"/>
<feature type="region of interest" description="Disordered" evidence="1">
    <location>
        <begin position="1"/>
        <end position="50"/>
    </location>
</feature>
<dbReference type="RefSeq" id="WP_148354347.1">
    <property type="nucleotide sequence ID" value="NZ_JBHSBF010000024.1"/>
</dbReference>
<keyword evidence="4" id="KW-1185">Reference proteome</keyword>
<evidence type="ECO:0000313" key="4">
    <source>
        <dbReference type="Proteomes" id="UP000322634"/>
    </source>
</evidence>
<feature type="compositionally biased region" description="Gly residues" evidence="1">
    <location>
        <begin position="34"/>
        <end position="44"/>
    </location>
</feature>
<evidence type="ECO:0008006" key="5">
    <source>
        <dbReference type="Google" id="ProtNLM"/>
    </source>
</evidence>
<keyword evidence="2" id="KW-1133">Transmembrane helix</keyword>
<feature type="transmembrane region" description="Helical" evidence="2">
    <location>
        <begin position="57"/>
        <end position="85"/>
    </location>
</feature>
<comment type="caution">
    <text evidence="3">The sequence shown here is derived from an EMBL/GenBank/DDBJ whole genome shotgun (WGS) entry which is preliminary data.</text>
</comment>
<name>A0A5D0TVU3_9ACTN</name>
<sequence length="176" mass="18338">MSEHQGPPAPPEDRPGGRPLGEPPAGPDLTPGSTTGGAPGGVPGGTPPERHRTGWRALWLGGIALITAFFFYPLGLVLGIAALVVGIRARRAARRSRGAAPGAVPGIVLGSIGLVFSILSVSLTVYLWSELSGYQSCVSGSNTTTDKQACQDKYYPRIEKKLDLPSGSMDKYGDLL</sequence>
<feature type="transmembrane region" description="Helical" evidence="2">
    <location>
        <begin position="106"/>
        <end position="128"/>
    </location>
</feature>
<reference evidence="3 4" key="1">
    <citation type="submission" date="2019-08" db="EMBL/GenBank/DDBJ databases">
        <title>Actinomadura sp. nov. CYP1-5 isolated from mountain soil.</title>
        <authorList>
            <person name="Songsumanus A."/>
            <person name="Kuncharoen N."/>
            <person name="Kudo T."/>
            <person name="Yuki M."/>
            <person name="Igarashi Y."/>
            <person name="Tanasupawat S."/>
        </authorList>
    </citation>
    <scope>NUCLEOTIDE SEQUENCE [LARGE SCALE GENOMIC DNA]</scope>
    <source>
        <strain evidence="3 4">GKU157</strain>
    </source>
</reference>
<dbReference type="EMBL" id="VSFF01000014">
    <property type="protein sequence ID" value="TYC09455.1"/>
    <property type="molecule type" value="Genomic_DNA"/>
</dbReference>
<evidence type="ECO:0000313" key="3">
    <source>
        <dbReference type="EMBL" id="TYC09455.1"/>
    </source>
</evidence>
<dbReference type="OrthoDB" id="3474462at2"/>
<dbReference type="Proteomes" id="UP000322634">
    <property type="component" value="Unassembled WGS sequence"/>
</dbReference>
<organism evidence="3 4">
    <name type="scientific">Actinomadura syzygii</name>
    <dbReference type="NCBI Taxonomy" id="1427538"/>
    <lineage>
        <taxon>Bacteria</taxon>
        <taxon>Bacillati</taxon>
        <taxon>Actinomycetota</taxon>
        <taxon>Actinomycetes</taxon>
        <taxon>Streptosporangiales</taxon>
        <taxon>Thermomonosporaceae</taxon>
        <taxon>Actinomadura</taxon>
    </lineage>
</organism>
<accession>A0A5D0TVU3</accession>